<dbReference type="AlphaFoldDB" id="A0A5N5I7W7"/>
<name>A0A5N5I7W7_9ROSA</name>
<evidence type="ECO:0000313" key="2">
    <source>
        <dbReference type="Proteomes" id="UP000327157"/>
    </source>
</evidence>
<sequence length="108" mass="11682">MYPRPHTEVRKGNKASANPIEVVVDNGNATGKYHAYGHETPIVAQAPTMAKQLTYTCGNTRAISQFKMATATTEGLIGDIPYQLVGNSALVHTRAKVSRLFCSPSHII</sequence>
<proteinExistence type="predicted"/>
<comment type="caution">
    <text evidence="1">The sequence shown here is derived from an EMBL/GenBank/DDBJ whole genome shotgun (WGS) entry which is preliminary data.</text>
</comment>
<evidence type="ECO:0000313" key="1">
    <source>
        <dbReference type="EMBL" id="KAB2635243.1"/>
    </source>
</evidence>
<keyword evidence="2" id="KW-1185">Reference proteome</keyword>
<reference evidence="1 2" key="3">
    <citation type="submission" date="2019-11" db="EMBL/GenBank/DDBJ databases">
        <title>A de novo genome assembly of a pear dwarfing rootstock.</title>
        <authorList>
            <person name="Wang F."/>
            <person name="Wang J."/>
            <person name="Li S."/>
            <person name="Zhang Y."/>
            <person name="Fang M."/>
            <person name="Ma L."/>
            <person name="Zhao Y."/>
            <person name="Jiang S."/>
        </authorList>
    </citation>
    <scope>NUCLEOTIDE SEQUENCE [LARGE SCALE GENOMIC DNA]</scope>
    <source>
        <strain evidence="1">S2</strain>
        <tissue evidence="1">Leaf</tissue>
    </source>
</reference>
<reference evidence="2" key="2">
    <citation type="submission" date="2019-10" db="EMBL/GenBank/DDBJ databases">
        <title>A de novo genome assembly of a pear dwarfing rootstock.</title>
        <authorList>
            <person name="Wang F."/>
            <person name="Wang J."/>
            <person name="Li S."/>
            <person name="Zhang Y."/>
            <person name="Fang M."/>
            <person name="Ma L."/>
            <person name="Zhao Y."/>
            <person name="Jiang S."/>
        </authorList>
    </citation>
    <scope>NUCLEOTIDE SEQUENCE [LARGE SCALE GENOMIC DNA]</scope>
</reference>
<dbReference type="Proteomes" id="UP000327157">
    <property type="component" value="Chromosome 5"/>
</dbReference>
<protein>
    <submittedName>
        <fullName evidence="1">Uncharacterized protein</fullName>
    </submittedName>
</protein>
<gene>
    <name evidence="1" type="ORF">D8674_025777</name>
</gene>
<organism evidence="1 2">
    <name type="scientific">Pyrus ussuriensis x Pyrus communis</name>
    <dbReference type="NCBI Taxonomy" id="2448454"/>
    <lineage>
        <taxon>Eukaryota</taxon>
        <taxon>Viridiplantae</taxon>
        <taxon>Streptophyta</taxon>
        <taxon>Embryophyta</taxon>
        <taxon>Tracheophyta</taxon>
        <taxon>Spermatophyta</taxon>
        <taxon>Magnoliopsida</taxon>
        <taxon>eudicotyledons</taxon>
        <taxon>Gunneridae</taxon>
        <taxon>Pentapetalae</taxon>
        <taxon>rosids</taxon>
        <taxon>fabids</taxon>
        <taxon>Rosales</taxon>
        <taxon>Rosaceae</taxon>
        <taxon>Amygdaloideae</taxon>
        <taxon>Maleae</taxon>
        <taxon>Pyrus</taxon>
    </lineage>
</organism>
<reference evidence="1 2" key="1">
    <citation type="submission" date="2019-09" db="EMBL/GenBank/DDBJ databases">
        <authorList>
            <person name="Ou C."/>
        </authorList>
    </citation>
    <scope>NUCLEOTIDE SEQUENCE [LARGE SCALE GENOMIC DNA]</scope>
    <source>
        <strain evidence="1">S2</strain>
        <tissue evidence="1">Leaf</tissue>
    </source>
</reference>
<accession>A0A5N5I7W7</accession>
<dbReference type="EMBL" id="SMOL01000004">
    <property type="protein sequence ID" value="KAB2635243.1"/>
    <property type="molecule type" value="Genomic_DNA"/>
</dbReference>